<keyword evidence="3" id="KW-1185">Reference proteome</keyword>
<evidence type="ECO:0000313" key="3">
    <source>
        <dbReference type="Proteomes" id="UP000019402"/>
    </source>
</evidence>
<sequence length="319" mass="36176">MQKIFTLIAITILLSACASTKKQAALLEESKPAWLKERPTDPDYYFGIGITPKIGAPMLYEDKAKERALADISSQINSTIKAEALFYQVEDKQGVHEYLQNRIKSTSSEYLEGYEYVDDWEDLSNVYLMYRLSKQKYKETKELRKKKAFKLATEKYLKGLELRDEGRHISAIEHFAQTLDALSGYMNESTSTDINGKQLDLASEATVQINKMINSFEIVSDLNNLDPSNFFVVYDGDERTVSNCPVHFKYSGGYLVNDHVKTDDKGKVAIPALPQTETVQSQELSIEIDLLNLGRQVTKNLYVRKLIEQQKAGSLILGE</sequence>
<dbReference type="EMBL" id="BAMD01000001">
    <property type="protein sequence ID" value="GAF01482.1"/>
    <property type="molecule type" value="Genomic_DNA"/>
</dbReference>
<evidence type="ECO:0008006" key="4">
    <source>
        <dbReference type="Google" id="ProtNLM"/>
    </source>
</evidence>
<dbReference type="Gene3D" id="3.10.28.20">
    <property type="entry name" value="Acetamidase/Formamidase-like domains"/>
    <property type="match status" value="1"/>
</dbReference>
<organism evidence="2 3">
    <name type="scientific">Saccharicrinis fermentans DSM 9555 = JCM 21142</name>
    <dbReference type="NCBI Taxonomy" id="869213"/>
    <lineage>
        <taxon>Bacteria</taxon>
        <taxon>Pseudomonadati</taxon>
        <taxon>Bacteroidota</taxon>
        <taxon>Bacteroidia</taxon>
        <taxon>Marinilabiliales</taxon>
        <taxon>Marinilabiliaceae</taxon>
        <taxon>Saccharicrinis</taxon>
    </lineage>
</organism>
<accession>W7Y0K6</accession>
<dbReference type="PROSITE" id="PS51257">
    <property type="entry name" value="PROKAR_LIPOPROTEIN"/>
    <property type="match status" value="1"/>
</dbReference>
<proteinExistence type="predicted"/>
<name>W7Y0K6_9BACT</name>
<reference evidence="2 3" key="1">
    <citation type="journal article" date="2014" name="Genome Announc.">
        <title>Draft Genome Sequence of Cytophaga fermentans JCM 21142T, a Facultative Anaerobe Isolated from Marine Mud.</title>
        <authorList>
            <person name="Starns D."/>
            <person name="Oshima K."/>
            <person name="Suda W."/>
            <person name="Iino T."/>
            <person name="Yuki M."/>
            <person name="Inoue J."/>
            <person name="Kitamura K."/>
            <person name="Iida T."/>
            <person name="Darby A."/>
            <person name="Hattori M."/>
            <person name="Ohkuma M."/>
        </authorList>
    </citation>
    <scope>NUCLEOTIDE SEQUENCE [LARGE SCALE GENOMIC DNA]</scope>
    <source>
        <strain evidence="2 3">JCM 21142</strain>
    </source>
</reference>
<feature type="signal peptide" evidence="1">
    <location>
        <begin position="1"/>
        <end position="24"/>
    </location>
</feature>
<keyword evidence="1" id="KW-0732">Signal</keyword>
<feature type="chain" id="PRO_5004906250" description="LPP20 lipoprotein" evidence="1">
    <location>
        <begin position="25"/>
        <end position="319"/>
    </location>
</feature>
<dbReference type="STRING" id="869213.GCA_000517085_04490"/>
<dbReference type="Proteomes" id="UP000019402">
    <property type="component" value="Unassembled WGS sequence"/>
</dbReference>
<evidence type="ECO:0000313" key="2">
    <source>
        <dbReference type="EMBL" id="GAF01482.1"/>
    </source>
</evidence>
<comment type="caution">
    <text evidence="2">The sequence shown here is derived from an EMBL/GenBank/DDBJ whole genome shotgun (WGS) entry which is preliminary data.</text>
</comment>
<gene>
    <name evidence="2" type="ORF">JCM21142_90</name>
</gene>
<dbReference type="AlphaFoldDB" id="W7Y0K6"/>
<dbReference type="RefSeq" id="WP_027473696.1">
    <property type="nucleotide sequence ID" value="NZ_BAMD01000001.1"/>
</dbReference>
<dbReference type="eggNOG" id="ENOG5032QUA">
    <property type="taxonomic scope" value="Bacteria"/>
</dbReference>
<evidence type="ECO:0000256" key="1">
    <source>
        <dbReference type="SAM" id="SignalP"/>
    </source>
</evidence>
<protein>
    <recommendedName>
        <fullName evidence="4">LPP20 lipoprotein</fullName>
    </recommendedName>
</protein>
<dbReference type="OrthoDB" id="1117094at2"/>